<sequence>PPGMVATPGARAAPVYTMVIDLRHLDAADVALLFGGRFLVGRTSMRYGYSRGYGGRGYSTQRRLRPYERRKKK</sequence>
<feature type="region of interest" description="Disordered" evidence="1">
    <location>
        <begin position="52"/>
        <end position="73"/>
    </location>
</feature>
<accession>A0A0F9LMV3</accession>
<feature type="non-terminal residue" evidence="2">
    <location>
        <position position="1"/>
    </location>
</feature>
<evidence type="ECO:0000313" key="2">
    <source>
        <dbReference type="EMBL" id="KKM65715.1"/>
    </source>
</evidence>
<gene>
    <name evidence="2" type="ORF">LCGC14_1488450</name>
</gene>
<organism evidence="2">
    <name type="scientific">marine sediment metagenome</name>
    <dbReference type="NCBI Taxonomy" id="412755"/>
    <lineage>
        <taxon>unclassified sequences</taxon>
        <taxon>metagenomes</taxon>
        <taxon>ecological metagenomes</taxon>
    </lineage>
</organism>
<name>A0A0F9LMV3_9ZZZZ</name>
<reference evidence="2" key="1">
    <citation type="journal article" date="2015" name="Nature">
        <title>Complex archaea that bridge the gap between prokaryotes and eukaryotes.</title>
        <authorList>
            <person name="Spang A."/>
            <person name="Saw J.H."/>
            <person name="Jorgensen S.L."/>
            <person name="Zaremba-Niedzwiedzka K."/>
            <person name="Martijn J."/>
            <person name="Lind A.E."/>
            <person name="van Eijk R."/>
            <person name="Schleper C."/>
            <person name="Guy L."/>
            <person name="Ettema T.J."/>
        </authorList>
    </citation>
    <scope>NUCLEOTIDE SEQUENCE</scope>
</reference>
<protein>
    <submittedName>
        <fullName evidence="2">Uncharacterized protein</fullName>
    </submittedName>
</protein>
<dbReference type="AlphaFoldDB" id="A0A0F9LMV3"/>
<evidence type="ECO:0000256" key="1">
    <source>
        <dbReference type="SAM" id="MobiDB-lite"/>
    </source>
</evidence>
<proteinExistence type="predicted"/>
<feature type="compositionally biased region" description="Basic residues" evidence="1">
    <location>
        <begin position="62"/>
        <end position="73"/>
    </location>
</feature>
<dbReference type="EMBL" id="LAZR01010676">
    <property type="protein sequence ID" value="KKM65715.1"/>
    <property type="molecule type" value="Genomic_DNA"/>
</dbReference>
<comment type="caution">
    <text evidence="2">The sequence shown here is derived from an EMBL/GenBank/DDBJ whole genome shotgun (WGS) entry which is preliminary data.</text>
</comment>